<dbReference type="Gene3D" id="3.30.450.20">
    <property type="entry name" value="PAS domain"/>
    <property type="match status" value="2"/>
</dbReference>
<keyword evidence="3 6" id="KW-1133">Transmembrane helix</keyword>
<comment type="subcellular location">
    <subcellularLocation>
        <location evidence="1">Membrane</location>
        <topology evidence="1">Multi-pass membrane protein</topology>
    </subcellularLocation>
</comment>
<dbReference type="SUPFAM" id="SSF55073">
    <property type="entry name" value="Nucleotide cyclase"/>
    <property type="match status" value="1"/>
</dbReference>
<dbReference type="RefSeq" id="WP_082366530.1">
    <property type="nucleotide sequence ID" value="NZ_CYIG01000014.1"/>
</dbReference>
<dbReference type="Pfam" id="PF00989">
    <property type="entry name" value="PAS"/>
    <property type="match status" value="1"/>
</dbReference>
<dbReference type="EMBL" id="FPBX01000018">
    <property type="protein sequence ID" value="SFU75379.1"/>
    <property type="molecule type" value="Genomic_DNA"/>
</dbReference>
<dbReference type="SMART" id="SM00052">
    <property type="entry name" value="EAL"/>
    <property type="match status" value="1"/>
</dbReference>
<dbReference type="InterPro" id="IPR003660">
    <property type="entry name" value="HAMP_dom"/>
</dbReference>
<comment type="catalytic activity">
    <reaction evidence="5">
        <text>3',3'-c-di-GMP + H2O = 5'-phosphoguanylyl(3'-&gt;5')guanosine + H(+)</text>
        <dbReference type="Rhea" id="RHEA:24902"/>
        <dbReference type="ChEBI" id="CHEBI:15377"/>
        <dbReference type="ChEBI" id="CHEBI:15378"/>
        <dbReference type="ChEBI" id="CHEBI:58754"/>
        <dbReference type="ChEBI" id="CHEBI:58805"/>
        <dbReference type="EC" id="3.1.4.52"/>
    </reaction>
    <physiologicalReaction direction="left-to-right" evidence="5">
        <dbReference type="Rhea" id="RHEA:24903"/>
    </physiologicalReaction>
</comment>
<dbReference type="AlphaFoldDB" id="A0A1I7IR35"/>
<evidence type="ECO:0000256" key="5">
    <source>
        <dbReference type="ARBA" id="ARBA00051114"/>
    </source>
</evidence>
<evidence type="ECO:0000256" key="4">
    <source>
        <dbReference type="ARBA" id="ARBA00023136"/>
    </source>
</evidence>
<feature type="domain" description="PAC" evidence="8">
    <location>
        <begin position="343"/>
        <end position="393"/>
    </location>
</feature>
<feature type="domain" description="PAS" evidence="7">
    <location>
        <begin position="390"/>
        <end position="435"/>
    </location>
</feature>
<feature type="domain" description="PAS" evidence="7">
    <location>
        <begin position="268"/>
        <end position="343"/>
    </location>
</feature>
<dbReference type="CDD" id="cd00130">
    <property type="entry name" value="PAS"/>
    <property type="match status" value="2"/>
</dbReference>
<accession>A0A1I7IR35</accession>
<evidence type="ECO:0000256" key="6">
    <source>
        <dbReference type="SAM" id="Phobius"/>
    </source>
</evidence>
<dbReference type="CDD" id="cd01949">
    <property type="entry name" value="GGDEF"/>
    <property type="match status" value="1"/>
</dbReference>
<evidence type="ECO:0000259" key="8">
    <source>
        <dbReference type="PROSITE" id="PS50113"/>
    </source>
</evidence>
<feature type="transmembrane region" description="Helical" evidence="6">
    <location>
        <begin position="20"/>
        <end position="42"/>
    </location>
</feature>
<evidence type="ECO:0000259" key="10">
    <source>
        <dbReference type="PROSITE" id="PS50885"/>
    </source>
</evidence>
<dbReference type="Gene3D" id="3.30.70.270">
    <property type="match status" value="1"/>
</dbReference>
<dbReference type="GO" id="GO:0071732">
    <property type="term" value="P:cellular response to nitric oxide"/>
    <property type="evidence" value="ECO:0007669"/>
    <property type="project" value="UniProtKB-ARBA"/>
</dbReference>
<dbReference type="Gene3D" id="1.20.120.960">
    <property type="entry name" value="Histidine kinase NarX, sensor domain"/>
    <property type="match status" value="1"/>
</dbReference>
<dbReference type="InterPro" id="IPR029787">
    <property type="entry name" value="Nucleotide_cyclase"/>
</dbReference>
<evidence type="ECO:0000259" key="7">
    <source>
        <dbReference type="PROSITE" id="PS50112"/>
    </source>
</evidence>
<dbReference type="Proteomes" id="UP000183656">
    <property type="component" value="Unassembled WGS sequence"/>
</dbReference>
<evidence type="ECO:0000256" key="3">
    <source>
        <dbReference type="ARBA" id="ARBA00022989"/>
    </source>
</evidence>
<dbReference type="PROSITE" id="PS50885">
    <property type="entry name" value="HAMP"/>
    <property type="match status" value="1"/>
</dbReference>
<dbReference type="PANTHER" id="PTHR44757:SF2">
    <property type="entry name" value="BIOFILM ARCHITECTURE MAINTENANCE PROTEIN MBAA"/>
    <property type="match status" value="1"/>
</dbReference>
<dbReference type="Pfam" id="PF13675">
    <property type="entry name" value="PilJ"/>
    <property type="match status" value="1"/>
</dbReference>
<dbReference type="NCBIfam" id="TIGR00229">
    <property type="entry name" value="sensory_box"/>
    <property type="match status" value="2"/>
</dbReference>
<dbReference type="GO" id="GO:0006355">
    <property type="term" value="P:regulation of DNA-templated transcription"/>
    <property type="evidence" value="ECO:0007669"/>
    <property type="project" value="InterPro"/>
</dbReference>
<dbReference type="Pfam" id="PF00563">
    <property type="entry name" value="EAL"/>
    <property type="match status" value="1"/>
</dbReference>
<dbReference type="STRING" id="343013.SAMN04489707_101845"/>
<dbReference type="NCBIfam" id="TIGR00254">
    <property type="entry name" value="GGDEF"/>
    <property type="match status" value="1"/>
</dbReference>
<dbReference type="SUPFAM" id="SSF141868">
    <property type="entry name" value="EAL domain-like"/>
    <property type="match status" value="1"/>
</dbReference>
<evidence type="ECO:0000259" key="11">
    <source>
        <dbReference type="PROSITE" id="PS50887"/>
    </source>
</evidence>
<dbReference type="InterPro" id="IPR013767">
    <property type="entry name" value="PAS_fold"/>
</dbReference>
<dbReference type="InterPro" id="IPR001610">
    <property type="entry name" value="PAC"/>
</dbReference>
<dbReference type="GO" id="GO:0071111">
    <property type="term" value="F:cyclic-guanylate-specific phosphodiesterase activity"/>
    <property type="evidence" value="ECO:0007669"/>
    <property type="project" value="UniProtKB-EC"/>
</dbReference>
<organism evidence="12 13">
    <name type="scientific">Paenacidovorax caeni</name>
    <dbReference type="NCBI Taxonomy" id="343013"/>
    <lineage>
        <taxon>Bacteria</taxon>
        <taxon>Pseudomonadati</taxon>
        <taxon>Pseudomonadota</taxon>
        <taxon>Betaproteobacteria</taxon>
        <taxon>Burkholderiales</taxon>
        <taxon>Comamonadaceae</taxon>
        <taxon>Paenacidovorax</taxon>
    </lineage>
</organism>
<proteinExistence type="predicted"/>
<dbReference type="SMART" id="SM00267">
    <property type="entry name" value="GGDEF"/>
    <property type="match status" value="1"/>
</dbReference>
<feature type="transmembrane region" description="Helical" evidence="6">
    <location>
        <begin position="180"/>
        <end position="202"/>
    </location>
</feature>
<dbReference type="FunFam" id="3.20.20.450:FF:000001">
    <property type="entry name" value="Cyclic di-GMP phosphodiesterase yahA"/>
    <property type="match status" value="1"/>
</dbReference>
<evidence type="ECO:0000256" key="1">
    <source>
        <dbReference type="ARBA" id="ARBA00004141"/>
    </source>
</evidence>
<dbReference type="InterPro" id="IPR000160">
    <property type="entry name" value="GGDEF_dom"/>
</dbReference>
<dbReference type="PROSITE" id="PS50113">
    <property type="entry name" value="PAC"/>
    <property type="match status" value="2"/>
</dbReference>
<dbReference type="Gene3D" id="6.10.340.10">
    <property type="match status" value="1"/>
</dbReference>
<dbReference type="OrthoDB" id="9813903at2"/>
<dbReference type="SMART" id="SM00086">
    <property type="entry name" value="PAC"/>
    <property type="match status" value="2"/>
</dbReference>
<evidence type="ECO:0000313" key="13">
    <source>
        <dbReference type="Proteomes" id="UP000183656"/>
    </source>
</evidence>
<dbReference type="PROSITE" id="PS50887">
    <property type="entry name" value="GGDEF"/>
    <property type="match status" value="1"/>
</dbReference>
<dbReference type="SMART" id="SM00304">
    <property type="entry name" value="HAMP"/>
    <property type="match status" value="1"/>
</dbReference>
<dbReference type="SUPFAM" id="SSF55785">
    <property type="entry name" value="PYP-like sensor domain (PAS domain)"/>
    <property type="match status" value="2"/>
</dbReference>
<dbReference type="FunFam" id="3.30.70.270:FF:000001">
    <property type="entry name" value="Diguanylate cyclase domain protein"/>
    <property type="match status" value="1"/>
</dbReference>
<feature type="domain" description="GGDEF" evidence="11">
    <location>
        <begin position="547"/>
        <end position="680"/>
    </location>
</feature>
<keyword evidence="4 6" id="KW-0472">Membrane</keyword>
<dbReference type="InterPro" id="IPR043128">
    <property type="entry name" value="Rev_trsase/Diguanyl_cyclase"/>
</dbReference>
<dbReference type="InterPro" id="IPR029095">
    <property type="entry name" value="NarX-like_N"/>
</dbReference>
<dbReference type="PANTHER" id="PTHR44757">
    <property type="entry name" value="DIGUANYLATE CYCLASE DGCP"/>
    <property type="match status" value="1"/>
</dbReference>
<dbReference type="PROSITE" id="PS50112">
    <property type="entry name" value="PAS"/>
    <property type="match status" value="2"/>
</dbReference>
<dbReference type="GO" id="GO:0016020">
    <property type="term" value="C:membrane"/>
    <property type="evidence" value="ECO:0007669"/>
    <property type="project" value="UniProtKB-SubCell"/>
</dbReference>
<evidence type="ECO:0000259" key="9">
    <source>
        <dbReference type="PROSITE" id="PS50883"/>
    </source>
</evidence>
<evidence type="ECO:0000256" key="2">
    <source>
        <dbReference type="ARBA" id="ARBA00022692"/>
    </source>
</evidence>
<keyword evidence="13" id="KW-1185">Reference proteome</keyword>
<dbReference type="InterPro" id="IPR052155">
    <property type="entry name" value="Biofilm_reg_signaling"/>
</dbReference>
<dbReference type="PROSITE" id="PS50883">
    <property type="entry name" value="EAL"/>
    <property type="match status" value="1"/>
</dbReference>
<name>A0A1I7IR35_9BURK</name>
<feature type="domain" description="EAL" evidence="9">
    <location>
        <begin position="689"/>
        <end position="944"/>
    </location>
</feature>
<dbReference type="CDD" id="cd01948">
    <property type="entry name" value="EAL"/>
    <property type="match status" value="1"/>
</dbReference>
<dbReference type="Pfam" id="PF13426">
    <property type="entry name" value="PAS_9"/>
    <property type="match status" value="1"/>
</dbReference>
<keyword evidence="2 6" id="KW-0812">Transmembrane</keyword>
<dbReference type="Pfam" id="PF00990">
    <property type="entry name" value="GGDEF"/>
    <property type="match status" value="1"/>
</dbReference>
<feature type="domain" description="HAMP" evidence="10">
    <location>
        <begin position="204"/>
        <end position="256"/>
    </location>
</feature>
<evidence type="ECO:0000313" key="12">
    <source>
        <dbReference type="EMBL" id="SFU75379.1"/>
    </source>
</evidence>
<dbReference type="SUPFAM" id="SSF158472">
    <property type="entry name" value="HAMP domain-like"/>
    <property type="match status" value="1"/>
</dbReference>
<reference evidence="12 13" key="1">
    <citation type="submission" date="2016-10" db="EMBL/GenBank/DDBJ databases">
        <authorList>
            <person name="de Groot N.N."/>
        </authorList>
    </citation>
    <scope>NUCLEOTIDE SEQUENCE [LARGE SCALE GENOMIC DNA]</scope>
    <source>
        <strain evidence="12 13">R-24608</strain>
    </source>
</reference>
<dbReference type="InterPro" id="IPR001633">
    <property type="entry name" value="EAL_dom"/>
</dbReference>
<dbReference type="GO" id="GO:0007165">
    <property type="term" value="P:signal transduction"/>
    <property type="evidence" value="ECO:0007669"/>
    <property type="project" value="InterPro"/>
</dbReference>
<dbReference type="SMART" id="SM00091">
    <property type="entry name" value="PAS"/>
    <property type="match status" value="2"/>
</dbReference>
<dbReference type="InterPro" id="IPR000700">
    <property type="entry name" value="PAS-assoc_C"/>
</dbReference>
<dbReference type="CDD" id="cd06225">
    <property type="entry name" value="HAMP"/>
    <property type="match status" value="1"/>
</dbReference>
<dbReference type="InterPro" id="IPR035919">
    <property type="entry name" value="EAL_sf"/>
</dbReference>
<dbReference type="InterPro" id="IPR042295">
    <property type="entry name" value="NarX-like_N_sf"/>
</dbReference>
<dbReference type="Pfam" id="PF00672">
    <property type="entry name" value="HAMP"/>
    <property type="match status" value="1"/>
</dbReference>
<sequence length="950" mass="106232">MSLSSLHHLLPWPRTLRRKALWAALLVALLAVGNVVTIQVLLRRSDNLAATVNMAGKMRMLSQRIGLEALAAREHPEGQWPAAEEHYAAFEATYATLRDGGSAHGMQVQPLDAQLRPMLQTLHASWQRYRQAIDALRQAPLAAGGAQIEQAVATGNALLEQTESLLDQLVRFAETTHQRALYSSMALFALDVLLLALGYALLARRVLRPIHILTRQCREMAQGNYGTRVPFSSSDELGELARALDNSAAHIHQLLHDVAQERTALAQMQAMFNGLAENEVAGIYMLDEKLDILYANEQLARMTGYPRETLAGGFALARLFPPEAYVEVRRRVLERLHGLVHSARYERTLLRADGTTFEVEIFGSVMTFQGRPAIIGMMMDITERKRAEASARRAALVYQHTTEAMVVTDAQGVVQDLNPAFTAVTGYAAHEIIGRRLNVLSSGRQDRAFYQALWTSLRESGTWSGDICNRRKNGEEYIERLTINTSYNEDGSVNCHIGLFSDVTEQRRAEASIWHQAHYDHLTQLPNRQMFQQNLLHSMERARQSGKPFALVFLDLDFFKEVNDTFGHDEGDELLRQVARRLQSCVRSTDLVARLGGDEFTLILQDLSHAVDAHPICRKVLHAVAQPYELGSNTVHISVSAGLTFYPRDGHDGVDLLKHADLAMYAAKEKGRNQFCEFTPPMEQEAQNRRLLLRDLQQGLDGQEFELHYQPIVEIASGRIVKAEALIRWNQPLRGVVSPGEFIALAEESGLIVPLGDWVFQQAAQQVAQWRTMLAPAFELSVNVSPVQLHASEQSVQDWIARLDALQLPGSALVVEITERVLLEAGKEADAKLQALQKANIQLALDDFGTGYSSLSYLKRFDIDYIKIDRSFVSHLTRGSDDTVLCQAIIVMAHQLGIHVVAEGVETQEQHEILHEAGCDYGQGYWYCRPVPASEFTERLRESLAGQKNV</sequence>
<dbReference type="InterPro" id="IPR000014">
    <property type="entry name" value="PAS"/>
</dbReference>
<gene>
    <name evidence="12" type="ORF">SAMN04489707_101845</name>
</gene>
<dbReference type="Gene3D" id="3.20.20.450">
    <property type="entry name" value="EAL domain"/>
    <property type="match status" value="1"/>
</dbReference>
<feature type="domain" description="PAC" evidence="8">
    <location>
        <begin position="463"/>
        <end position="515"/>
    </location>
</feature>
<protein>
    <submittedName>
        <fullName evidence="12">PAS domain S-box-containing protein/diguanylate cyclase (GGDEF) domain-containing protein</fullName>
    </submittedName>
</protein>
<dbReference type="InterPro" id="IPR035965">
    <property type="entry name" value="PAS-like_dom_sf"/>
</dbReference>